<name>A0ABQ5DHJ4_9ASTR</name>
<evidence type="ECO:0000256" key="1">
    <source>
        <dbReference type="SAM" id="MobiDB-lite"/>
    </source>
</evidence>
<accession>A0ABQ5DHJ4</accession>
<feature type="region of interest" description="Disordered" evidence="1">
    <location>
        <begin position="60"/>
        <end position="82"/>
    </location>
</feature>
<evidence type="ECO:0000313" key="3">
    <source>
        <dbReference type="Proteomes" id="UP001151760"/>
    </source>
</evidence>
<reference evidence="2" key="2">
    <citation type="submission" date="2022-01" db="EMBL/GenBank/DDBJ databases">
        <authorList>
            <person name="Yamashiro T."/>
            <person name="Shiraishi A."/>
            <person name="Satake H."/>
            <person name="Nakayama K."/>
        </authorList>
    </citation>
    <scope>NUCLEOTIDE SEQUENCE</scope>
</reference>
<comment type="caution">
    <text evidence="2">The sequence shown here is derived from an EMBL/GenBank/DDBJ whole genome shotgun (WGS) entry which is preliminary data.</text>
</comment>
<reference evidence="2" key="1">
    <citation type="journal article" date="2022" name="Int. J. Mol. Sci.">
        <title>Draft Genome of Tanacetum Coccineum: Genomic Comparison of Closely Related Tanacetum-Family Plants.</title>
        <authorList>
            <person name="Yamashiro T."/>
            <person name="Shiraishi A."/>
            <person name="Nakayama K."/>
            <person name="Satake H."/>
        </authorList>
    </citation>
    <scope>NUCLEOTIDE SEQUENCE</scope>
</reference>
<sequence length="146" mass="16784">MMTYLKHVGNFKHSELKIKKFEEIQALYEKIKRLDEDFISIGSAEDERLIKRMNEKGIDSSKSEVIKKESKEEVQEESKEEVKEESSTVLQISLAIRHISNIDNMYIKPYSLSLFSSLPAIHSGVVSPLATRNSQLTLLQLRVAWS</sequence>
<organism evidence="2 3">
    <name type="scientific">Tanacetum coccineum</name>
    <dbReference type="NCBI Taxonomy" id="301880"/>
    <lineage>
        <taxon>Eukaryota</taxon>
        <taxon>Viridiplantae</taxon>
        <taxon>Streptophyta</taxon>
        <taxon>Embryophyta</taxon>
        <taxon>Tracheophyta</taxon>
        <taxon>Spermatophyta</taxon>
        <taxon>Magnoliopsida</taxon>
        <taxon>eudicotyledons</taxon>
        <taxon>Gunneridae</taxon>
        <taxon>Pentapetalae</taxon>
        <taxon>asterids</taxon>
        <taxon>campanulids</taxon>
        <taxon>Asterales</taxon>
        <taxon>Asteraceae</taxon>
        <taxon>Asteroideae</taxon>
        <taxon>Anthemideae</taxon>
        <taxon>Anthemidinae</taxon>
        <taxon>Tanacetum</taxon>
    </lineage>
</organism>
<proteinExistence type="predicted"/>
<protein>
    <submittedName>
        <fullName evidence="2">Uncharacterized protein</fullName>
    </submittedName>
</protein>
<keyword evidence="3" id="KW-1185">Reference proteome</keyword>
<dbReference type="EMBL" id="BQNB010015272">
    <property type="protein sequence ID" value="GJT38043.1"/>
    <property type="molecule type" value="Genomic_DNA"/>
</dbReference>
<gene>
    <name evidence="2" type="ORF">Tco_0937908</name>
</gene>
<evidence type="ECO:0000313" key="2">
    <source>
        <dbReference type="EMBL" id="GJT38043.1"/>
    </source>
</evidence>
<dbReference type="Proteomes" id="UP001151760">
    <property type="component" value="Unassembled WGS sequence"/>
</dbReference>